<dbReference type="AlphaFoldDB" id="A0A0F9QKN6"/>
<organism evidence="2">
    <name type="scientific">marine sediment metagenome</name>
    <dbReference type="NCBI Taxonomy" id="412755"/>
    <lineage>
        <taxon>unclassified sequences</taxon>
        <taxon>metagenomes</taxon>
        <taxon>ecological metagenomes</taxon>
    </lineage>
</organism>
<feature type="compositionally biased region" description="Polar residues" evidence="1">
    <location>
        <begin position="130"/>
        <end position="153"/>
    </location>
</feature>
<feature type="region of interest" description="Disordered" evidence="1">
    <location>
        <begin position="130"/>
        <end position="159"/>
    </location>
</feature>
<dbReference type="EMBL" id="LAZR01004753">
    <property type="protein sequence ID" value="KKN05873.1"/>
    <property type="molecule type" value="Genomic_DNA"/>
</dbReference>
<evidence type="ECO:0000256" key="1">
    <source>
        <dbReference type="SAM" id="MobiDB-lite"/>
    </source>
</evidence>
<name>A0A0F9QKN6_9ZZZZ</name>
<protein>
    <submittedName>
        <fullName evidence="2">Uncharacterized protein</fullName>
    </submittedName>
</protein>
<proteinExistence type="predicted"/>
<accession>A0A0F9QKN6</accession>
<reference evidence="2" key="1">
    <citation type="journal article" date="2015" name="Nature">
        <title>Complex archaea that bridge the gap between prokaryotes and eukaryotes.</title>
        <authorList>
            <person name="Spang A."/>
            <person name="Saw J.H."/>
            <person name="Jorgensen S.L."/>
            <person name="Zaremba-Niedzwiedzka K."/>
            <person name="Martijn J."/>
            <person name="Lind A.E."/>
            <person name="van Eijk R."/>
            <person name="Schleper C."/>
            <person name="Guy L."/>
            <person name="Ettema T.J."/>
        </authorList>
    </citation>
    <scope>NUCLEOTIDE SEQUENCE</scope>
</reference>
<sequence length="159" mass="17838">MKEVTENQKINPQVTTIEIGVRNLRSITIYPLSLGDQLEMSDIISNTLGSFFQLEDQSEMALASFVLELIQSNLEKIIGLVIEEDEDVKKIMKELSNVQTVGVSTLIFEMNYEAASKNVRSLFKKVKSTFLSERPSPQSVSDTDTNSKTSTESPLKEEE</sequence>
<gene>
    <name evidence="2" type="ORF">LCGC14_1083020</name>
</gene>
<comment type="caution">
    <text evidence="2">The sequence shown here is derived from an EMBL/GenBank/DDBJ whole genome shotgun (WGS) entry which is preliminary data.</text>
</comment>
<evidence type="ECO:0000313" key="2">
    <source>
        <dbReference type="EMBL" id="KKN05873.1"/>
    </source>
</evidence>